<dbReference type="InterPro" id="IPR025646">
    <property type="entry name" value="DUF4350"/>
</dbReference>
<keyword evidence="5" id="KW-1185">Reference proteome</keyword>
<keyword evidence="2" id="KW-0472">Membrane</keyword>
<evidence type="ECO:0000256" key="1">
    <source>
        <dbReference type="SAM" id="MobiDB-lite"/>
    </source>
</evidence>
<comment type="caution">
    <text evidence="4">The sequence shown here is derived from an EMBL/GenBank/DDBJ whole genome shotgun (WGS) entry which is preliminary data.</text>
</comment>
<reference evidence="5" key="1">
    <citation type="journal article" date="2019" name="Int. J. Syst. Evol. Microbiol.">
        <title>The Global Catalogue of Microorganisms (GCM) 10K type strain sequencing project: providing services to taxonomists for standard genome sequencing and annotation.</title>
        <authorList>
            <consortium name="The Broad Institute Genomics Platform"/>
            <consortium name="The Broad Institute Genome Sequencing Center for Infectious Disease"/>
            <person name="Wu L."/>
            <person name="Ma J."/>
        </authorList>
    </citation>
    <scope>NUCLEOTIDE SEQUENCE [LARGE SCALE GENOMIC DNA]</scope>
    <source>
        <strain evidence="5">JCM 6833</strain>
    </source>
</reference>
<feature type="compositionally biased region" description="Low complexity" evidence="1">
    <location>
        <begin position="1"/>
        <end position="20"/>
    </location>
</feature>
<keyword evidence="2" id="KW-0812">Transmembrane</keyword>
<accession>A0ABP6CLJ0</accession>
<gene>
    <name evidence="4" type="ORF">GCM10010411_69390</name>
</gene>
<evidence type="ECO:0000256" key="2">
    <source>
        <dbReference type="SAM" id="Phobius"/>
    </source>
</evidence>
<evidence type="ECO:0000259" key="3">
    <source>
        <dbReference type="Pfam" id="PF14258"/>
    </source>
</evidence>
<name>A0ABP6CLJ0_9ACTN</name>
<keyword evidence="2" id="KW-1133">Transmembrane helix</keyword>
<dbReference type="RefSeq" id="WP_344546712.1">
    <property type="nucleotide sequence ID" value="NZ_BAAATD010000011.1"/>
</dbReference>
<proteinExistence type="predicted"/>
<dbReference type="Proteomes" id="UP001501509">
    <property type="component" value="Unassembled WGS sequence"/>
</dbReference>
<protein>
    <submittedName>
        <fullName evidence="4">DUF4350 domain-containing protein</fullName>
    </submittedName>
</protein>
<organism evidence="4 5">
    <name type="scientific">Actinomadura fulvescens</name>
    <dbReference type="NCBI Taxonomy" id="46160"/>
    <lineage>
        <taxon>Bacteria</taxon>
        <taxon>Bacillati</taxon>
        <taxon>Actinomycetota</taxon>
        <taxon>Actinomycetes</taxon>
        <taxon>Streptosporangiales</taxon>
        <taxon>Thermomonosporaceae</taxon>
        <taxon>Actinomadura</taxon>
    </lineage>
</organism>
<feature type="domain" description="DUF4350" evidence="3">
    <location>
        <begin position="74"/>
        <end position="244"/>
    </location>
</feature>
<evidence type="ECO:0000313" key="5">
    <source>
        <dbReference type="Proteomes" id="UP001501509"/>
    </source>
</evidence>
<sequence>MSDTISAPARPSSGGPAPSSGGAGSGETTARQVAVRRWRTSRGIVFVILAMVLVAIILAALKPTVTPQFLDPTEPGPGGSRALVELLKQRGTPVTVARGATDAVSRTGPSSVLVVTRPERLTSADVDRLRGASGDVLLVEPSRRLLEALAPGVSPAAESFEDVAEPGCSLPAATLAGKVDFGRSETYEPPRGATGCYRADEYPRVVQLPAATAGGRTVTVLGAAAPLTNRYLADEGNAALAMNLAGARSSVVWLIPDLPAAGTGGDRSIRDLLPLGVNLFFFQLIVAVVLIALWRARRLGPVVAEALPVAVRSAETVEGRARLYRAHHARDRAAAALRAGALERLVPLLGLPRGAAQDPAAATEIVAAVARRTDADETAVGGALYGPEPADDAQLVWLADVLDDLERQVRQS</sequence>
<dbReference type="Pfam" id="PF14258">
    <property type="entry name" value="DUF4350"/>
    <property type="match status" value="1"/>
</dbReference>
<feature type="region of interest" description="Disordered" evidence="1">
    <location>
        <begin position="1"/>
        <end position="28"/>
    </location>
</feature>
<evidence type="ECO:0000313" key="4">
    <source>
        <dbReference type="EMBL" id="GAA2623361.1"/>
    </source>
</evidence>
<dbReference type="EMBL" id="BAAATD010000011">
    <property type="protein sequence ID" value="GAA2623361.1"/>
    <property type="molecule type" value="Genomic_DNA"/>
</dbReference>
<feature type="transmembrane region" description="Helical" evidence="2">
    <location>
        <begin position="272"/>
        <end position="294"/>
    </location>
</feature>
<feature type="transmembrane region" description="Helical" evidence="2">
    <location>
        <begin position="43"/>
        <end position="61"/>
    </location>
</feature>